<organism evidence="1 2">
    <name type="scientific">Effrenium voratum</name>
    <dbReference type="NCBI Taxonomy" id="2562239"/>
    <lineage>
        <taxon>Eukaryota</taxon>
        <taxon>Sar</taxon>
        <taxon>Alveolata</taxon>
        <taxon>Dinophyceae</taxon>
        <taxon>Suessiales</taxon>
        <taxon>Symbiodiniaceae</taxon>
        <taxon>Effrenium</taxon>
    </lineage>
</organism>
<dbReference type="Proteomes" id="UP001178507">
    <property type="component" value="Unassembled WGS sequence"/>
</dbReference>
<evidence type="ECO:0000313" key="2">
    <source>
        <dbReference type="Proteomes" id="UP001178507"/>
    </source>
</evidence>
<protein>
    <submittedName>
        <fullName evidence="1">Uncharacterized protein</fullName>
    </submittedName>
</protein>
<sequence length="458" mass="50923">MSLGGYTTRSELDFDDVVARSSTWTGGTVCRQIASHHEGIQSDTKCYGGRFTYGQWRRFFAFRVERSPSVLDARAREGPTHFSWQRPFVEFFRPEIWLLILLHSDAAAMGRLASCCWAHARLYLPWQRRGVKREDPLCEPEMHVAQLAARLRCGLPWAEELLDLEEISPPVGSWLELLYQQEAQGAWLCLVCTGHRGELVRNFCAAVALAEQRPDPDCPVIIALLPSVQHVHVTAGSRVCIQKALKILGLPLPYLSGGDFELRSRWQSPAIPKGGRRYLPTLSLQSLEVRLDGGCVELQNCVLYGHGTTEDSPRGVGDCVLRVSSGTCLLADCQVAQGLLQNRRALGPAQITWRFPAYPWTFRLFALLNNSVCESFGRQLLPSEATTACLCFMGGQLTIEEGCILRDCRIGVSVCDQGSIAFIVDSLRMSCREGGQKFEQVFGGIITRPAFSPLARMA</sequence>
<keyword evidence="2" id="KW-1185">Reference proteome</keyword>
<reference evidence="1" key="1">
    <citation type="submission" date="2023-08" db="EMBL/GenBank/DDBJ databases">
        <authorList>
            <person name="Chen Y."/>
            <person name="Shah S."/>
            <person name="Dougan E. K."/>
            <person name="Thang M."/>
            <person name="Chan C."/>
        </authorList>
    </citation>
    <scope>NUCLEOTIDE SEQUENCE</scope>
</reference>
<comment type="caution">
    <text evidence="1">The sequence shown here is derived from an EMBL/GenBank/DDBJ whole genome shotgun (WGS) entry which is preliminary data.</text>
</comment>
<dbReference type="AlphaFoldDB" id="A0AA36IKQ0"/>
<accession>A0AA36IKQ0</accession>
<gene>
    <name evidence="1" type="ORF">EVOR1521_LOCUS14360</name>
</gene>
<proteinExistence type="predicted"/>
<dbReference type="EMBL" id="CAUJNA010001702">
    <property type="protein sequence ID" value="CAJ1388508.1"/>
    <property type="molecule type" value="Genomic_DNA"/>
</dbReference>
<name>A0AA36IKQ0_9DINO</name>
<evidence type="ECO:0000313" key="1">
    <source>
        <dbReference type="EMBL" id="CAJ1388508.1"/>
    </source>
</evidence>